<reference evidence="1" key="1">
    <citation type="submission" date="2020-03" db="EMBL/GenBank/DDBJ databases">
        <title>A high-quality chromosome-level genome assembly of a woody plant with both climbing and erect habits, Rhamnella rubrinervis.</title>
        <authorList>
            <person name="Lu Z."/>
            <person name="Yang Y."/>
            <person name="Zhu X."/>
            <person name="Sun Y."/>
        </authorList>
    </citation>
    <scope>NUCLEOTIDE SEQUENCE</scope>
    <source>
        <strain evidence="1">BYM</strain>
        <tissue evidence="1">Leaf</tissue>
    </source>
</reference>
<protein>
    <submittedName>
        <fullName evidence="1">Uncharacterized protein</fullName>
    </submittedName>
</protein>
<accession>A0A8K0GWU6</accession>
<dbReference type="EMBL" id="VOIH02000008">
    <property type="protein sequence ID" value="KAF3440698.1"/>
    <property type="molecule type" value="Genomic_DNA"/>
</dbReference>
<gene>
    <name evidence="1" type="ORF">FNV43_RR18984</name>
</gene>
<evidence type="ECO:0000313" key="2">
    <source>
        <dbReference type="Proteomes" id="UP000796880"/>
    </source>
</evidence>
<dbReference type="Proteomes" id="UP000796880">
    <property type="component" value="Unassembled WGS sequence"/>
</dbReference>
<keyword evidence="2" id="KW-1185">Reference proteome</keyword>
<name>A0A8K0GWU6_9ROSA</name>
<dbReference type="AlphaFoldDB" id="A0A8K0GWU6"/>
<proteinExistence type="predicted"/>
<evidence type="ECO:0000313" key="1">
    <source>
        <dbReference type="EMBL" id="KAF3440698.1"/>
    </source>
</evidence>
<organism evidence="1 2">
    <name type="scientific">Rhamnella rubrinervis</name>
    <dbReference type="NCBI Taxonomy" id="2594499"/>
    <lineage>
        <taxon>Eukaryota</taxon>
        <taxon>Viridiplantae</taxon>
        <taxon>Streptophyta</taxon>
        <taxon>Embryophyta</taxon>
        <taxon>Tracheophyta</taxon>
        <taxon>Spermatophyta</taxon>
        <taxon>Magnoliopsida</taxon>
        <taxon>eudicotyledons</taxon>
        <taxon>Gunneridae</taxon>
        <taxon>Pentapetalae</taxon>
        <taxon>rosids</taxon>
        <taxon>fabids</taxon>
        <taxon>Rosales</taxon>
        <taxon>Rhamnaceae</taxon>
        <taxon>rhamnoid group</taxon>
        <taxon>Rhamneae</taxon>
        <taxon>Rhamnella</taxon>
    </lineage>
</organism>
<sequence length="103" mass="11699">MTHALIELNSMELEQGSMTNEFVGVEDIEFKEVPTWGTYAMILPFQSPSKMEGKHKTSYDLYGFLLHFDVGLSCDTHGSMMTFRAFLSDIKDARIPIPQHPTL</sequence>
<comment type="caution">
    <text evidence="1">The sequence shown here is derived from an EMBL/GenBank/DDBJ whole genome shotgun (WGS) entry which is preliminary data.</text>
</comment>